<evidence type="ECO:0000256" key="8">
    <source>
        <dbReference type="ARBA" id="ARBA00044198"/>
    </source>
</evidence>
<keyword evidence="12" id="KW-1185">Reference proteome</keyword>
<evidence type="ECO:0000256" key="5">
    <source>
        <dbReference type="ARBA" id="ARBA00022694"/>
    </source>
</evidence>
<dbReference type="GO" id="GO:0033204">
    <property type="term" value="F:ribonuclease P RNA binding"/>
    <property type="evidence" value="ECO:0007669"/>
    <property type="project" value="TreeGrafter"/>
</dbReference>
<gene>
    <name evidence="11" type="ORF">UREG_04626</name>
</gene>
<dbReference type="PANTHER" id="PTHR15441">
    <property type="entry name" value="RIBONUCLEASE P PROTEIN SUBUNIT P14"/>
    <property type="match status" value="1"/>
</dbReference>
<dbReference type="InterPro" id="IPR002759">
    <property type="entry name" value="Pop5/Rpp14/Rnp2-like"/>
</dbReference>
<dbReference type="RefSeq" id="XP_002545109.1">
    <property type="nucleotide sequence ID" value="XM_002545063.1"/>
</dbReference>
<dbReference type="Proteomes" id="UP000002058">
    <property type="component" value="Unassembled WGS sequence"/>
</dbReference>
<dbReference type="FunCoup" id="C4JPY3">
    <property type="interactions" value="220"/>
</dbReference>
<evidence type="ECO:0000256" key="7">
    <source>
        <dbReference type="ARBA" id="ARBA00023242"/>
    </source>
</evidence>
<dbReference type="GeneID" id="8440011"/>
<reference evidence="12" key="1">
    <citation type="journal article" date="2009" name="Genome Res.">
        <title>Comparative genomic analyses of the human fungal pathogens Coccidioides and their relatives.</title>
        <authorList>
            <person name="Sharpton T.J."/>
            <person name="Stajich J.E."/>
            <person name="Rounsley S.D."/>
            <person name="Gardner M.J."/>
            <person name="Wortman J.R."/>
            <person name="Jordar V.S."/>
            <person name="Maiti R."/>
            <person name="Kodira C.D."/>
            <person name="Neafsey D.E."/>
            <person name="Zeng Q."/>
            <person name="Hung C.-Y."/>
            <person name="McMahan C."/>
            <person name="Muszewska A."/>
            <person name="Grynberg M."/>
            <person name="Mandel M.A."/>
            <person name="Kellner E.M."/>
            <person name="Barker B.M."/>
            <person name="Galgiani J.N."/>
            <person name="Orbach M.J."/>
            <person name="Kirkland T.N."/>
            <person name="Cole G.T."/>
            <person name="Henn M.R."/>
            <person name="Birren B.W."/>
            <person name="Taylor J.W."/>
        </authorList>
    </citation>
    <scope>NUCLEOTIDE SEQUENCE [LARGE SCALE GENOMIC DNA]</scope>
    <source>
        <strain evidence="12">UAMH 1704</strain>
    </source>
</reference>
<dbReference type="GO" id="GO:0030681">
    <property type="term" value="C:multimeric ribonuclease P complex"/>
    <property type="evidence" value="ECO:0007669"/>
    <property type="project" value="TreeGrafter"/>
</dbReference>
<dbReference type="OMA" id="IVRCPRA"/>
<keyword evidence="6" id="KW-0378">Hydrolase</keyword>
<comment type="similarity">
    <text evidence="3">Belongs to the eukaryotic/archaeal RNase P protein component 2 family.</text>
</comment>
<evidence type="ECO:0000256" key="1">
    <source>
        <dbReference type="ARBA" id="ARBA00000928"/>
    </source>
</evidence>
<comment type="catalytic activity">
    <reaction evidence="1">
        <text>Endonucleolytic cleavage of RNA, removing 5'-extranucleotides from tRNA precursor.</text>
        <dbReference type="EC" id="3.1.26.5"/>
    </reaction>
</comment>
<organism evidence="11 12">
    <name type="scientific">Uncinocarpus reesii (strain UAMH 1704)</name>
    <dbReference type="NCBI Taxonomy" id="336963"/>
    <lineage>
        <taxon>Eukaryota</taxon>
        <taxon>Fungi</taxon>
        <taxon>Dikarya</taxon>
        <taxon>Ascomycota</taxon>
        <taxon>Pezizomycotina</taxon>
        <taxon>Eurotiomycetes</taxon>
        <taxon>Eurotiomycetidae</taxon>
        <taxon>Onygenales</taxon>
        <taxon>Onygenaceae</taxon>
        <taxon>Uncinocarpus</taxon>
    </lineage>
</organism>
<dbReference type="GO" id="GO:0004526">
    <property type="term" value="F:ribonuclease P activity"/>
    <property type="evidence" value="ECO:0007669"/>
    <property type="project" value="UniProtKB-EC"/>
</dbReference>
<evidence type="ECO:0000256" key="9">
    <source>
        <dbReference type="ARBA" id="ARBA00055200"/>
    </source>
</evidence>
<comment type="function">
    <text evidence="9">Component of ribonuclease P, a protein complex that generates mature tRNA molecules by cleaving their 5'-ends. Also a component of RNase MRP, which cleaves pre-rRNA sequences.</text>
</comment>
<dbReference type="OrthoDB" id="24745at2759"/>
<proteinExistence type="inferred from homology"/>
<feature type="compositionally biased region" description="Acidic residues" evidence="10">
    <location>
        <begin position="199"/>
        <end position="211"/>
    </location>
</feature>
<evidence type="ECO:0000256" key="10">
    <source>
        <dbReference type="SAM" id="MobiDB-lite"/>
    </source>
</evidence>
<dbReference type="GO" id="GO:0001682">
    <property type="term" value="P:tRNA 5'-leader removal"/>
    <property type="evidence" value="ECO:0007669"/>
    <property type="project" value="InterPro"/>
</dbReference>
<dbReference type="VEuPathDB" id="FungiDB:UREG_04626"/>
<comment type="subcellular location">
    <subcellularLocation>
        <location evidence="2">Nucleus</location>
    </subcellularLocation>
</comment>
<evidence type="ECO:0000256" key="6">
    <source>
        <dbReference type="ARBA" id="ARBA00022801"/>
    </source>
</evidence>
<protein>
    <recommendedName>
        <fullName evidence="8">Ribonuclease P/MRP protein subunit POP5</fullName>
        <ecNumber evidence="4">3.1.26.5</ecNumber>
    </recommendedName>
</protein>
<evidence type="ECO:0000256" key="2">
    <source>
        <dbReference type="ARBA" id="ARBA00004123"/>
    </source>
</evidence>
<keyword evidence="5" id="KW-0819">tRNA processing</keyword>
<dbReference type="GO" id="GO:0005730">
    <property type="term" value="C:nucleolus"/>
    <property type="evidence" value="ECO:0007669"/>
    <property type="project" value="TreeGrafter"/>
</dbReference>
<dbReference type="Gene3D" id="3.30.70.3250">
    <property type="entry name" value="Ribonuclease P, Pop5 subunit"/>
    <property type="match status" value="1"/>
</dbReference>
<evidence type="ECO:0000313" key="11">
    <source>
        <dbReference type="EMBL" id="EEP79780.1"/>
    </source>
</evidence>
<keyword evidence="7" id="KW-0539">Nucleus</keyword>
<evidence type="ECO:0000256" key="4">
    <source>
        <dbReference type="ARBA" id="ARBA00012179"/>
    </source>
</evidence>
<evidence type="ECO:0000256" key="3">
    <source>
        <dbReference type="ARBA" id="ARBA00010800"/>
    </source>
</evidence>
<dbReference type="Pfam" id="PF01900">
    <property type="entry name" value="RNase_P_Rpp14"/>
    <property type="match status" value="1"/>
</dbReference>
<dbReference type="eggNOG" id="KOG4639">
    <property type="taxonomic scope" value="Eukaryota"/>
</dbReference>
<dbReference type="InterPro" id="IPR038085">
    <property type="entry name" value="Rnp2-like_sf"/>
</dbReference>
<accession>C4JPY3</accession>
<dbReference type="STRING" id="336963.C4JPY3"/>
<dbReference type="HOGENOM" id="CLU_086710_1_0_1"/>
<dbReference type="PANTHER" id="PTHR15441:SF2">
    <property type="entry name" value="RIBONUCLEASE P_MRP PROTEIN SUBUNIT POP5"/>
    <property type="match status" value="1"/>
</dbReference>
<dbReference type="GO" id="GO:0000172">
    <property type="term" value="C:ribonuclease MRP complex"/>
    <property type="evidence" value="ECO:0007669"/>
    <property type="project" value="UniProtKB-ARBA"/>
</dbReference>
<dbReference type="GO" id="GO:0000460">
    <property type="term" value="P:maturation of 5.8S rRNA"/>
    <property type="evidence" value="ECO:0007669"/>
    <property type="project" value="UniProtKB-ARBA"/>
</dbReference>
<sequence length="211" mass="23339">MVRLKHRYLLVNILYPPTPSSNTLLSAKTLTQAKGEPDAETQFHLQVCRPTPDHINAQVLARMIREAVSEMFGDWGMGELGGAGAGSVSVKYLSPATSTTIIRCPRASYRLVWAALTYISCLPESKDRKPGVKKVQSLDCVFRVVRVSGTMKKVEQEAVRRARLEVARLSREWEEKGKDVLQEMFPGGTSEGHGMGVIESDDDDEDEDSDG</sequence>
<feature type="region of interest" description="Disordered" evidence="10">
    <location>
        <begin position="183"/>
        <end position="211"/>
    </location>
</feature>
<evidence type="ECO:0000313" key="12">
    <source>
        <dbReference type="Proteomes" id="UP000002058"/>
    </source>
</evidence>
<dbReference type="FunFam" id="3.30.70.3250:FF:000004">
    <property type="entry name" value="Ribonuclease P/MRP protein subunit POP5"/>
    <property type="match status" value="1"/>
</dbReference>
<dbReference type="AlphaFoldDB" id="C4JPY3"/>
<dbReference type="SUPFAM" id="SSF160350">
    <property type="entry name" value="Rnp2-like"/>
    <property type="match status" value="1"/>
</dbReference>
<dbReference type="InParanoid" id="C4JPY3"/>
<dbReference type="EMBL" id="CH476616">
    <property type="protein sequence ID" value="EEP79780.1"/>
    <property type="molecule type" value="Genomic_DNA"/>
</dbReference>
<dbReference type="EC" id="3.1.26.5" evidence="4"/>
<name>C4JPY3_UNCRE</name>
<dbReference type="KEGG" id="ure:UREG_04626"/>